<feature type="compositionally biased region" description="Polar residues" evidence="11">
    <location>
        <begin position="438"/>
        <end position="452"/>
    </location>
</feature>
<feature type="domain" description="UBX" evidence="12">
    <location>
        <begin position="401"/>
        <end position="427"/>
    </location>
</feature>
<dbReference type="Gene3D" id="3.10.20.90">
    <property type="entry name" value="Phosphatidylinositol 3-kinase Catalytic Subunit, Chain A, domain 1"/>
    <property type="match status" value="2"/>
</dbReference>
<reference evidence="14" key="1">
    <citation type="submission" date="2021-05" db="EMBL/GenBank/DDBJ databases">
        <authorList>
            <person name="Tigano A."/>
        </authorList>
    </citation>
    <scope>NUCLEOTIDE SEQUENCE</scope>
</reference>
<dbReference type="PANTHER" id="PTHR23333:SF24">
    <property type="entry name" value="NSFL1 COFACTOR P47"/>
    <property type="match status" value="1"/>
</dbReference>
<feature type="region of interest" description="Disordered" evidence="11">
    <location>
        <begin position="364"/>
        <end position="402"/>
    </location>
</feature>
<feature type="domain" description="SEP" evidence="13">
    <location>
        <begin position="287"/>
        <end position="352"/>
    </location>
</feature>
<organism evidence="14 15">
    <name type="scientific">Menidia menidia</name>
    <name type="common">Atlantic silverside</name>
    <dbReference type="NCBI Taxonomy" id="238744"/>
    <lineage>
        <taxon>Eukaryota</taxon>
        <taxon>Metazoa</taxon>
        <taxon>Chordata</taxon>
        <taxon>Craniata</taxon>
        <taxon>Vertebrata</taxon>
        <taxon>Euteleostomi</taxon>
        <taxon>Actinopterygii</taxon>
        <taxon>Neopterygii</taxon>
        <taxon>Teleostei</taxon>
        <taxon>Neoteleostei</taxon>
        <taxon>Acanthomorphata</taxon>
        <taxon>Ovalentaria</taxon>
        <taxon>Atherinomorphae</taxon>
        <taxon>Atheriniformes</taxon>
        <taxon>Atherinopsidae</taxon>
        <taxon>Menidiinae</taxon>
        <taxon>Menidia</taxon>
    </lineage>
</organism>
<feature type="region of interest" description="Disordered" evidence="11">
    <location>
        <begin position="430"/>
        <end position="459"/>
    </location>
</feature>
<dbReference type="Gene3D" id="1.10.8.10">
    <property type="entry name" value="DNA helicase RuvA subunit, C-terminal domain"/>
    <property type="match status" value="1"/>
</dbReference>
<feature type="region of interest" description="Disordered" evidence="11">
    <location>
        <begin position="47"/>
        <end position="116"/>
    </location>
</feature>
<dbReference type="GO" id="GO:0005829">
    <property type="term" value="C:cytosol"/>
    <property type="evidence" value="ECO:0007669"/>
    <property type="project" value="TreeGrafter"/>
</dbReference>
<dbReference type="InterPro" id="IPR012989">
    <property type="entry name" value="SEP_domain"/>
</dbReference>
<evidence type="ECO:0000256" key="8">
    <source>
        <dbReference type="ARBA" id="ARBA00023212"/>
    </source>
</evidence>
<evidence type="ECO:0000256" key="10">
    <source>
        <dbReference type="ARBA" id="ARBA00030329"/>
    </source>
</evidence>
<dbReference type="InterPro" id="IPR029071">
    <property type="entry name" value="Ubiquitin-like_domsf"/>
</dbReference>
<dbReference type="GO" id="GO:0005634">
    <property type="term" value="C:nucleus"/>
    <property type="evidence" value="ECO:0007669"/>
    <property type="project" value="UniProtKB-SubCell"/>
</dbReference>
<dbReference type="PROSITE" id="PS51399">
    <property type="entry name" value="SEP"/>
    <property type="match status" value="2"/>
</dbReference>
<dbReference type="AlphaFoldDB" id="A0A8S4BLN5"/>
<evidence type="ECO:0000313" key="15">
    <source>
        <dbReference type="Proteomes" id="UP000677803"/>
    </source>
</evidence>
<evidence type="ECO:0000256" key="3">
    <source>
        <dbReference type="ARBA" id="ARBA00004348"/>
    </source>
</evidence>
<keyword evidence="9" id="KW-0539">Nucleus</keyword>
<dbReference type="GO" id="GO:0005813">
    <property type="term" value="C:centrosome"/>
    <property type="evidence" value="ECO:0007669"/>
    <property type="project" value="UniProtKB-SubCell"/>
</dbReference>
<keyword evidence="6" id="KW-0333">Golgi apparatus</keyword>
<dbReference type="FunFam" id="1.10.8.10:FF:000020">
    <property type="entry name" value="NSFL1 (p97) cofactor (p47)"/>
    <property type="match status" value="1"/>
</dbReference>
<dbReference type="Proteomes" id="UP000677803">
    <property type="component" value="Unassembled WGS sequence"/>
</dbReference>
<dbReference type="Gene3D" id="3.30.420.210">
    <property type="entry name" value="SEP domain"/>
    <property type="match status" value="2"/>
</dbReference>
<comment type="subcellular location">
    <subcellularLocation>
        <location evidence="2">Cytoplasm</location>
        <location evidence="2">Cytoskeleton</location>
        <location evidence="2">Microtubule organizing center</location>
        <location evidence="2">Centrosome</location>
    </subcellularLocation>
    <subcellularLocation>
        <location evidence="3">Golgi apparatus</location>
        <location evidence="3">Golgi stack</location>
    </subcellularLocation>
    <subcellularLocation>
        <location evidence="1">Nucleus</location>
    </subcellularLocation>
</comment>
<dbReference type="PROSITE" id="PS50033">
    <property type="entry name" value="UBX"/>
    <property type="match status" value="2"/>
</dbReference>
<accession>A0A8S4BLN5</accession>
<sequence length="492" mass="53362">MASQEESVREFVTVTDVDEERARFFLESAGWNLQLALASFFEDGADDDIVTLPQPEGGSSVSRSAGPSQPRVTSFRDLMHEAEEDSDEEEGQRFFAGGSERSGQQIVGPPKKKSSNEVVEDLFKGAKEHGAVPLERSGKGPGEPSRARAFVGGGYRLGAAPEEESAYVAGERHGGGSQQDVHVVLKLWKTGFSLDNGELRNYSDPGNANFLEAIRRGEIPLELRQRSRGGQVNLDMEDHRDEDFSKPKLAFKAFGGEGQKLGRLGAAPEEESAYVAGERHGGGSQQDVHVVLKLWKTGFSLDNGELRNYSDPGNANFLEAIRRGEIPLELRQRSRGGQVNLDMEDHRDEDFSKPKLAFKAFGGEGQKLGSATPELTAAPAPSQQDQATNEAQASASVGLDPAQPTTNIQIRLADGGRLVQKFNHTHSATPELTAAPAPSQQDQATNEAQASASVGLDPAQPTTNIQIRLADGGRLVQKFNHTHRHRQQQLLE</sequence>
<evidence type="ECO:0000256" key="1">
    <source>
        <dbReference type="ARBA" id="ARBA00004123"/>
    </source>
</evidence>
<dbReference type="Pfam" id="PF14555">
    <property type="entry name" value="UBA_4"/>
    <property type="match status" value="1"/>
</dbReference>
<dbReference type="GO" id="GO:0061025">
    <property type="term" value="P:membrane fusion"/>
    <property type="evidence" value="ECO:0007669"/>
    <property type="project" value="TreeGrafter"/>
</dbReference>
<dbReference type="SUPFAM" id="SSF102848">
    <property type="entry name" value="NSFL1 (p97 ATPase) cofactor p47, SEP domain"/>
    <property type="match status" value="2"/>
</dbReference>
<dbReference type="InterPro" id="IPR001012">
    <property type="entry name" value="UBX_dom"/>
</dbReference>
<evidence type="ECO:0000256" key="11">
    <source>
        <dbReference type="SAM" id="MobiDB-lite"/>
    </source>
</evidence>
<dbReference type="OrthoDB" id="25887at2759"/>
<dbReference type="SMART" id="SM00553">
    <property type="entry name" value="SEP"/>
    <property type="match status" value="2"/>
</dbReference>
<gene>
    <name evidence="14" type="ORF">MMEN_LOCUS16813</name>
</gene>
<dbReference type="GO" id="GO:0043130">
    <property type="term" value="F:ubiquitin binding"/>
    <property type="evidence" value="ECO:0007669"/>
    <property type="project" value="TreeGrafter"/>
</dbReference>
<dbReference type="GO" id="GO:0031468">
    <property type="term" value="P:nuclear membrane reassembly"/>
    <property type="evidence" value="ECO:0007669"/>
    <property type="project" value="TreeGrafter"/>
</dbReference>
<protein>
    <recommendedName>
        <fullName evidence="4">NSFL1 cofactor p47</fullName>
    </recommendedName>
    <alternativeName>
        <fullName evidence="10">p97 cofactor p47</fullName>
    </alternativeName>
</protein>
<evidence type="ECO:0000259" key="13">
    <source>
        <dbReference type="PROSITE" id="PS51399"/>
    </source>
</evidence>
<dbReference type="EMBL" id="CAJRST010033335">
    <property type="protein sequence ID" value="CAG5985287.1"/>
    <property type="molecule type" value="Genomic_DNA"/>
</dbReference>
<dbReference type="CDD" id="cd14348">
    <property type="entry name" value="UBA_p47"/>
    <property type="match status" value="1"/>
</dbReference>
<dbReference type="GO" id="GO:0005795">
    <property type="term" value="C:Golgi stack"/>
    <property type="evidence" value="ECO:0007669"/>
    <property type="project" value="UniProtKB-SubCell"/>
</dbReference>
<feature type="domain" description="UBX" evidence="12">
    <location>
        <begin position="458"/>
        <end position="492"/>
    </location>
</feature>
<dbReference type="Pfam" id="PF00789">
    <property type="entry name" value="UBX"/>
    <property type="match status" value="2"/>
</dbReference>
<comment type="caution">
    <text evidence="14">The sequence shown here is derived from an EMBL/GenBank/DDBJ whole genome shotgun (WGS) entry which is preliminary data.</text>
</comment>
<dbReference type="GO" id="GO:0007030">
    <property type="term" value="P:Golgi organization"/>
    <property type="evidence" value="ECO:0007669"/>
    <property type="project" value="TreeGrafter"/>
</dbReference>
<evidence type="ECO:0000256" key="6">
    <source>
        <dbReference type="ARBA" id="ARBA00023034"/>
    </source>
</evidence>
<dbReference type="Pfam" id="PF08059">
    <property type="entry name" value="SEP"/>
    <property type="match status" value="2"/>
</dbReference>
<keyword evidence="8" id="KW-0206">Cytoskeleton</keyword>
<proteinExistence type="predicted"/>
<evidence type="ECO:0000313" key="14">
    <source>
        <dbReference type="EMBL" id="CAG5985287.1"/>
    </source>
</evidence>
<feature type="domain" description="SEP" evidence="13">
    <location>
        <begin position="180"/>
        <end position="245"/>
    </location>
</feature>
<evidence type="ECO:0000256" key="7">
    <source>
        <dbReference type="ARBA" id="ARBA00023121"/>
    </source>
</evidence>
<dbReference type="GO" id="GO:0000045">
    <property type="term" value="P:autophagosome assembly"/>
    <property type="evidence" value="ECO:0007669"/>
    <property type="project" value="TreeGrafter"/>
</dbReference>
<dbReference type="GO" id="GO:0008289">
    <property type="term" value="F:lipid binding"/>
    <property type="evidence" value="ECO:0007669"/>
    <property type="project" value="UniProtKB-KW"/>
</dbReference>
<evidence type="ECO:0000259" key="12">
    <source>
        <dbReference type="PROSITE" id="PS50033"/>
    </source>
</evidence>
<feature type="compositionally biased region" description="Polar residues" evidence="11">
    <location>
        <begin position="381"/>
        <end position="395"/>
    </location>
</feature>
<evidence type="ECO:0000256" key="9">
    <source>
        <dbReference type="ARBA" id="ARBA00023242"/>
    </source>
</evidence>
<dbReference type="GO" id="GO:0043161">
    <property type="term" value="P:proteasome-mediated ubiquitin-dependent protein catabolic process"/>
    <property type="evidence" value="ECO:0007669"/>
    <property type="project" value="TreeGrafter"/>
</dbReference>
<keyword evidence="5" id="KW-0963">Cytoplasm</keyword>
<keyword evidence="15" id="KW-1185">Reference proteome</keyword>
<name>A0A8S4BLN5_9TELE</name>
<dbReference type="InterPro" id="IPR036241">
    <property type="entry name" value="NSFL1C_SEP_dom_sf"/>
</dbReference>
<evidence type="ECO:0000256" key="5">
    <source>
        <dbReference type="ARBA" id="ARBA00022490"/>
    </source>
</evidence>
<feature type="compositionally biased region" description="Polar residues" evidence="11">
    <location>
        <begin position="57"/>
        <end position="72"/>
    </location>
</feature>
<keyword evidence="7" id="KW-0446">Lipid-binding</keyword>
<dbReference type="InterPro" id="IPR009060">
    <property type="entry name" value="UBA-like_sf"/>
</dbReference>
<dbReference type="PANTHER" id="PTHR23333">
    <property type="entry name" value="UBX DOMAIN CONTAINING PROTEIN"/>
    <property type="match status" value="1"/>
</dbReference>
<evidence type="ECO:0000256" key="4">
    <source>
        <dbReference type="ARBA" id="ARBA00019548"/>
    </source>
</evidence>
<dbReference type="SUPFAM" id="SSF54236">
    <property type="entry name" value="Ubiquitin-like"/>
    <property type="match status" value="2"/>
</dbReference>
<dbReference type="FunFam" id="3.30.420.210:FF:000001">
    <property type="entry name" value="NSFL1 (P97) cofactor (P47)"/>
    <property type="match status" value="2"/>
</dbReference>
<evidence type="ECO:0000256" key="2">
    <source>
        <dbReference type="ARBA" id="ARBA00004300"/>
    </source>
</evidence>
<dbReference type="SUPFAM" id="SSF46934">
    <property type="entry name" value="UBA-like"/>
    <property type="match status" value="1"/>
</dbReference>